<organism evidence="3 4">
    <name type="scientific">Salix dunnii</name>
    <dbReference type="NCBI Taxonomy" id="1413687"/>
    <lineage>
        <taxon>Eukaryota</taxon>
        <taxon>Viridiplantae</taxon>
        <taxon>Streptophyta</taxon>
        <taxon>Embryophyta</taxon>
        <taxon>Tracheophyta</taxon>
        <taxon>Spermatophyta</taxon>
        <taxon>Magnoliopsida</taxon>
        <taxon>eudicotyledons</taxon>
        <taxon>Gunneridae</taxon>
        <taxon>Pentapetalae</taxon>
        <taxon>rosids</taxon>
        <taxon>fabids</taxon>
        <taxon>Malpighiales</taxon>
        <taxon>Salicaceae</taxon>
        <taxon>Saliceae</taxon>
        <taxon>Salix</taxon>
    </lineage>
</organism>
<dbReference type="EMBL" id="JADGMS010000008">
    <property type="protein sequence ID" value="KAF9677960.1"/>
    <property type="molecule type" value="Genomic_DNA"/>
</dbReference>
<gene>
    <name evidence="3" type="ORF">SADUNF_Sadunf08G0162200</name>
</gene>
<protein>
    <recommendedName>
        <fullName evidence="2">Integrase zinc-binding domain-containing protein</fullName>
    </recommendedName>
</protein>
<reference evidence="3 4" key="1">
    <citation type="submission" date="2020-10" db="EMBL/GenBank/DDBJ databases">
        <title>Plant Genome Project.</title>
        <authorList>
            <person name="Zhang R.-G."/>
        </authorList>
    </citation>
    <scope>NUCLEOTIDE SEQUENCE [LARGE SCALE GENOMIC DNA]</scope>
    <source>
        <strain evidence="3">FAFU-HL-1</strain>
        <tissue evidence="3">Leaf</tissue>
    </source>
</reference>
<comment type="caution">
    <text evidence="3">The sequence shown here is derived from an EMBL/GenBank/DDBJ whole genome shotgun (WGS) entry which is preliminary data.</text>
</comment>
<feature type="compositionally biased region" description="Acidic residues" evidence="1">
    <location>
        <begin position="70"/>
        <end position="79"/>
    </location>
</feature>
<name>A0A835MUI2_9ROSI</name>
<dbReference type="AlphaFoldDB" id="A0A835MUI2"/>
<evidence type="ECO:0000259" key="2">
    <source>
        <dbReference type="Pfam" id="PF17921"/>
    </source>
</evidence>
<evidence type="ECO:0000256" key="1">
    <source>
        <dbReference type="SAM" id="MobiDB-lite"/>
    </source>
</evidence>
<sequence>MYNDHGVEALWVAVKETQQEVAQIREMLAVGANLNANNRPPVNRAHAKEIASGQPVDRRRSPAPHIQHDSEEDSNEGDDMGCREATDYQALKFINSQKHLDNMHVSRRANLLVTLAHEIMGFECLKELYQEDEDFKESGRSALRNTPSVIFMSEGFLFRGNCLCIPRMSLREKLICDLHGDGLSGHLGPDKTVASLEEQYFWPQLKRDVGNFVQRPRSRFRFFFAQPKH</sequence>
<dbReference type="Pfam" id="PF17921">
    <property type="entry name" value="Integrase_H2C2"/>
    <property type="match status" value="1"/>
</dbReference>
<dbReference type="InterPro" id="IPR050951">
    <property type="entry name" value="Retrovirus_Pol_polyprotein"/>
</dbReference>
<keyword evidence="4" id="KW-1185">Reference proteome</keyword>
<evidence type="ECO:0000313" key="3">
    <source>
        <dbReference type="EMBL" id="KAF9677960.1"/>
    </source>
</evidence>
<evidence type="ECO:0000313" key="4">
    <source>
        <dbReference type="Proteomes" id="UP000657918"/>
    </source>
</evidence>
<dbReference type="InterPro" id="IPR041588">
    <property type="entry name" value="Integrase_H2C2"/>
</dbReference>
<accession>A0A835MUI2</accession>
<dbReference type="PANTHER" id="PTHR37984">
    <property type="entry name" value="PROTEIN CBG26694"/>
    <property type="match status" value="1"/>
</dbReference>
<dbReference type="Proteomes" id="UP000657918">
    <property type="component" value="Chromosome 8"/>
</dbReference>
<feature type="domain" description="Integrase zinc-binding" evidence="2">
    <location>
        <begin position="169"/>
        <end position="214"/>
    </location>
</feature>
<dbReference type="PANTHER" id="PTHR37984:SF5">
    <property type="entry name" value="PROTEIN NYNRIN-LIKE"/>
    <property type="match status" value="1"/>
</dbReference>
<feature type="region of interest" description="Disordered" evidence="1">
    <location>
        <begin position="48"/>
        <end position="81"/>
    </location>
</feature>
<proteinExistence type="predicted"/>
<dbReference type="Gene3D" id="1.10.340.70">
    <property type="match status" value="1"/>
</dbReference>
<dbReference type="OrthoDB" id="1933708at2759"/>